<accession>A0AAV0Z6R1</accession>
<evidence type="ECO:0000256" key="2">
    <source>
        <dbReference type="SAM" id="MobiDB-lite"/>
    </source>
</evidence>
<keyword evidence="3" id="KW-0812">Transmembrane</keyword>
<dbReference type="EMBL" id="OX451735">
    <property type="protein sequence ID" value="CAI8594176.1"/>
    <property type="molecule type" value="Genomic_DNA"/>
</dbReference>
<keyword evidence="1" id="KW-0175">Coiled coil</keyword>
<feature type="coiled-coil region" evidence="1">
    <location>
        <begin position="191"/>
        <end position="225"/>
    </location>
</feature>
<name>A0AAV0Z6R1_VICFA</name>
<protein>
    <submittedName>
        <fullName evidence="4">Uncharacterized protein</fullName>
    </submittedName>
</protein>
<feature type="transmembrane region" description="Helical" evidence="3">
    <location>
        <begin position="330"/>
        <end position="349"/>
    </location>
</feature>
<evidence type="ECO:0000313" key="4">
    <source>
        <dbReference type="EMBL" id="CAI8594176.1"/>
    </source>
</evidence>
<dbReference type="AlphaFoldDB" id="A0AAV0Z6R1"/>
<gene>
    <name evidence="4" type="ORF">VFH_I127960</name>
</gene>
<dbReference type="Proteomes" id="UP001157006">
    <property type="component" value="Chromosome 1S"/>
</dbReference>
<evidence type="ECO:0000256" key="3">
    <source>
        <dbReference type="SAM" id="Phobius"/>
    </source>
</evidence>
<keyword evidence="3" id="KW-0472">Membrane</keyword>
<organism evidence="4 5">
    <name type="scientific">Vicia faba</name>
    <name type="common">Broad bean</name>
    <name type="synonym">Faba vulgaris</name>
    <dbReference type="NCBI Taxonomy" id="3906"/>
    <lineage>
        <taxon>Eukaryota</taxon>
        <taxon>Viridiplantae</taxon>
        <taxon>Streptophyta</taxon>
        <taxon>Embryophyta</taxon>
        <taxon>Tracheophyta</taxon>
        <taxon>Spermatophyta</taxon>
        <taxon>Magnoliopsida</taxon>
        <taxon>eudicotyledons</taxon>
        <taxon>Gunneridae</taxon>
        <taxon>Pentapetalae</taxon>
        <taxon>rosids</taxon>
        <taxon>fabids</taxon>
        <taxon>Fabales</taxon>
        <taxon>Fabaceae</taxon>
        <taxon>Papilionoideae</taxon>
        <taxon>50 kb inversion clade</taxon>
        <taxon>NPAAA clade</taxon>
        <taxon>Hologalegina</taxon>
        <taxon>IRL clade</taxon>
        <taxon>Fabeae</taxon>
        <taxon>Vicia</taxon>
    </lineage>
</organism>
<dbReference type="PANTHER" id="PTHR37761">
    <property type="entry name" value="OS09G0108400 PROTEIN"/>
    <property type="match status" value="1"/>
</dbReference>
<reference evidence="4 5" key="1">
    <citation type="submission" date="2023-01" db="EMBL/GenBank/DDBJ databases">
        <authorList>
            <person name="Kreplak J."/>
        </authorList>
    </citation>
    <scope>NUCLEOTIDE SEQUENCE [LARGE SCALE GENOMIC DNA]</scope>
</reference>
<dbReference type="PANTHER" id="PTHR37761:SF2">
    <property type="entry name" value="OS09G0108400 PROTEIN"/>
    <property type="match status" value="1"/>
</dbReference>
<evidence type="ECO:0000256" key="1">
    <source>
        <dbReference type="SAM" id="Coils"/>
    </source>
</evidence>
<keyword evidence="3" id="KW-1133">Transmembrane helix</keyword>
<proteinExistence type="predicted"/>
<feature type="region of interest" description="Disordered" evidence="2">
    <location>
        <begin position="284"/>
        <end position="320"/>
    </location>
</feature>
<sequence>MAGLLAWAADVVGGAGGSESGSEDSIPILFTESQKTYVRELDHKSNSLQRSIQDLRLRLPPPDISQRLPHLHAHSLASNNALALQLNAHSSTRHQAQLREETLKEENAAFENAISNCEDKIKEKLQEAELLKSKLEEMDEAEEKLRTEIENMRLRASENAGQSWTAESWEEENKTYAKAGFDADVDGEVSKSAMLDKLEEKKNELSSMEDTVKELEKKWEEVQENALKQPSPAQREKTLDKQLHGLLEQLAVKQTQAEGILGEIHVKEMELERLNGQWRQLQNNNSEANNARSRFVRGSSDKVQSLSDYDGPQRLPYHSAGRTESQQRLMLLRSAFVLYILALNVIVFIRISF</sequence>
<evidence type="ECO:0000313" key="5">
    <source>
        <dbReference type="Proteomes" id="UP001157006"/>
    </source>
</evidence>
<feature type="compositionally biased region" description="Low complexity" evidence="2">
    <location>
        <begin position="284"/>
        <end position="293"/>
    </location>
</feature>
<keyword evidence="5" id="KW-1185">Reference proteome</keyword>
<feature type="coiled-coil region" evidence="1">
    <location>
        <begin position="93"/>
        <end position="155"/>
    </location>
</feature>